<dbReference type="InParanoid" id="A8WQ08"/>
<dbReference type="Proteomes" id="UP000008549">
    <property type="component" value="Unassembled WGS sequence"/>
</dbReference>
<proteinExistence type="predicted"/>
<dbReference type="KEGG" id="cbr:CBG_01276"/>
<dbReference type="OMA" id="YCLDRYL"/>
<dbReference type="RefSeq" id="XP_002636038.2">
    <property type="nucleotide sequence ID" value="XM_002635992.2"/>
</dbReference>
<reference evidence="1 2" key="2">
    <citation type="journal article" date="2011" name="PLoS Genet.">
        <title>Caenorhabditis briggsae recombinant inbred line genotypes reveal inter-strain incompatibility and the evolution of recombination.</title>
        <authorList>
            <person name="Ross J.A."/>
            <person name="Koboldt D.C."/>
            <person name="Staisch J.E."/>
            <person name="Chamberlin H.M."/>
            <person name="Gupta B.P."/>
            <person name="Miller R.D."/>
            <person name="Baird S.E."/>
            <person name="Haag E.S."/>
        </authorList>
    </citation>
    <scope>NUCLEOTIDE SEQUENCE [LARGE SCALE GENOMIC DNA]</scope>
    <source>
        <strain evidence="1 2">AF16</strain>
    </source>
</reference>
<dbReference type="PANTHER" id="PTHR22989:SF20">
    <property type="entry name" value="USP DOMAIN-CONTAINING PROTEIN"/>
    <property type="match status" value="1"/>
</dbReference>
<name>A8WQ08_CAEBR</name>
<evidence type="ECO:0000313" key="3">
    <source>
        <dbReference type="WormBase" id="CBG01276"/>
    </source>
</evidence>
<reference evidence="1 2" key="1">
    <citation type="journal article" date="2003" name="PLoS Biol.">
        <title>The genome sequence of Caenorhabditis briggsae: a platform for comparative genomics.</title>
        <authorList>
            <person name="Stein L.D."/>
            <person name="Bao Z."/>
            <person name="Blasiar D."/>
            <person name="Blumenthal T."/>
            <person name="Brent M.R."/>
            <person name="Chen N."/>
            <person name="Chinwalla A."/>
            <person name="Clarke L."/>
            <person name="Clee C."/>
            <person name="Coghlan A."/>
            <person name="Coulson A."/>
            <person name="D'Eustachio P."/>
            <person name="Fitch D.H."/>
            <person name="Fulton L.A."/>
            <person name="Fulton R.E."/>
            <person name="Griffiths-Jones S."/>
            <person name="Harris T.W."/>
            <person name="Hillier L.W."/>
            <person name="Kamath R."/>
            <person name="Kuwabara P.E."/>
            <person name="Mardis E.R."/>
            <person name="Marra M.A."/>
            <person name="Miner T.L."/>
            <person name="Minx P."/>
            <person name="Mullikin J.C."/>
            <person name="Plumb R.W."/>
            <person name="Rogers J."/>
            <person name="Schein J.E."/>
            <person name="Sohrmann M."/>
            <person name="Spieth J."/>
            <person name="Stajich J.E."/>
            <person name="Wei C."/>
            <person name="Willey D."/>
            <person name="Wilson R.K."/>
            <person name="Durbin R."/>
            <person name="Waterston R.H."/>
        </authorList>
    </citation>
    <scope>NUCLEOTIDE SEQUENCE [LARGE SCALE GENOMIC DNA]</scope>
    <source>
        <strain evidence="1 2">AF16</strain>
    </source>
</reference>
<organism evidence="1 2">
    <name type="scientific">Caenorhabditis briggsae</name>
    <dbReference type="NCBI Taxonomy" id="6238"/>
    <lineage>
        <taxon>Eukaryota</taxon>
        <taxon>Metazoa</taxon>
        <taxon>Ecdysozoa</taxon>
        <taxon>Nematoda</taxon>
        <taxon>Chromadorea</taxon>
        <taxon>Rhabditida</taxon>
        <taxon>Rhabditina</taxon>
        <taxon>Rhabditomorpha</taxon>
        <taxon>Rhabditoidea</taxon>
        <taxon>Rhabditidae</taxon>
        <taxon>Peloderinae</taxon>
        <taxon>Caenorhabditis</taxon>
    </lineage>
</organism>
<accession>A8WQ08</accession>
<protein>
    <submittedName>
        <fullName evidence="1">Protein CBG01276</fullName>
    </submittedName>
</protein>
<evidence type="ECO:0000313" key="1">
    <source>
        <dbReference type="EMBL" id="CAP22566.2"/>
    </source>
</evidence>
<dbReference type="HOGENOM" id="CLU_078888_0_0_1"/>
<dbReference type="AlphaFoldDB" id="A8WQ08"/>
<dbReference type="FunCoup" id="A8WQ08">
    <property type="interactions" value="75"/>
</dbReference>
<dbReference type="CTD" id="8578033"/>
<sequence length="283" mass="33293">MSKTLKMRCRTFPRRRSVLLLFSILFVIFYIVNFILSTLSNISMYSCTIPFEGKDPNVFGYLCAVDRCVYEFFKDTEHDKFELMWRKLPDSLNWCSTNAQMSVTKFTSKKEVVLFKVKNMMERKKKNEAGNTCTAVVISFEDDRSLKDIDLERVLKTCTIHHIDLSSSRVQGLANVLKSFNTEVIDLLIVGPSKASSYLLFQQFLGQYYDYLPTVCQVNFAHSLPRAREENGFMESIQRLRSEKKFLLIGASKDRTDMHLNLFFENMDEQYCRNRYFRYLSYF</sequence>
<dbReference type="eggNOG" id="ENOG502TGM1">
    <property type="taxonomic scope" value="Eukaryota"/>
</dbReference>
<dbReference type="EMBL" id="HE601256">
    <property type="protein sequence ID" value="CAP22566.2"/>
    <property type="molecule type" value="Genomic_DNA"/>
</dbReference>
<gene>
    <name evidence="1 3" type="ORF">CBG01276</name>
    <name evidence="1" type="ORF">CBG_01276</name>
</gene>
<evidence type="ECO:0000313" key="2">
    <source>
        <dbReference type="Proteomes" id="UP000008549"/>
    </source>
</evidence>
<dbReference type="WormBase" id="CBG01276">
    <property type="protein sequence ID" value="CBP20896"/>
    <property type="gene ID" value="WBGene00024538"/>
</dbReference>
<dbReference type="PANTHER" id="PTHR22989">
    <property type="entry name" value="UNCHARACTERIZED DUF13 C.ELEGANS"/>
    <property type="match status" value="1"/>
</dbReference>
<dbReference type="GeneID" id="8578033"/>
<keyword evidence="2" id="KW-1185">Reference proteome</keyword>